<dbReference type="EMBL" id="LUSW01000001">
    <property type="protein sequence ID" value="RAT38225.1"/>
    <property type="molecule type" value="Genomic_DNA"/>
</dbReference>
<comment type="caution">
    <text evidence="1">The sequence shown here is derived from an EMBL/GenBank/DDBJ whole genome shotgun (WGS) entry which is preliminary data.</text>
</comment>
<organism evidence="1 2">
    <name type="scientific">Lonsdalea populi</name>
    <dbReference type="NCBI Taxonomy" id="1172565"/>
    <lineage>
        <taxon>Bacteria</taxon>
        <taxon>Pseudomonadati</taxon>
        <taxon>Pseudomonadota</taxon>
        <taxon>Gammaproteobacteria</taxon>
        <taxon>Enterobacterales</taxon>
        <taxon>Pectobacteriaceae</taxon>
        <taxon>Lonsdalea</taxon>
    </lineage>
</organism>
<evidence type="ECO:0000313" key="2">
    <source>
        <dbReference type="Proteomes" id="UP000250186"/>
    </source>
</evidence>
<evidence type="ECO:0000313" key="1">
    <source>
        <dbReference type="EMBL" id="RAT38225.1"/>
    </source>
</evidence>
<dbReference type="Proteomes" id="UP000250186">
    <property type="component" value="Unassembled WGS sequence"/>
</dbReference>
<protein>
    <submittedName>
        <fullName evidence="1">Uncharacterized protein</fullName>
    </submittedName>
</protein>
<gene>
    <name evidence="1" type="ORF">AU492_00105</name>
</gene>
<sequence>MNGRIHAVIKQVFLVDLRSFALINRSMLGLTGWEGGDKPWKIGRWPLSVRCLIYRKRNRLRLVAEVFYGGSNTGYDGFRIGRFTLSLATNYKRRLTAFAN</sequence>
<reference evidence="1 2" key="1">
    <citation type="submission" date="2016-02" db="EMBL/GenBank/DDBJ databases">
        <title>Species-wide whole genome sequencing reveals diversity, host range in Lonsdalea quercina.</title>
        <authorList>
            <person name="Li Y."/>
        </authorList>
    </citation>
    <scope>NUCLEOTIDE SEQUENCE [LARGE SCALE GENOMIC DNA]</scope>
    <source>
        <strain evidence="1 2">CFCC 12721</strain>
    </source>
</reference>
<proteinExistence type="predicted"/>
<name>A0ABX9ETW0_9GAMM</name>
<accession>A0ABX9ETW0</accession>
<keyword evidence="2" id="KW-1185">Reference proteome</keyword>